<evidence type="ECO:0000256" key="4">
    <source>
        <dbReference type="SAM" id="MobiDB-lite"/>
    </source>
</evidence>
<sequence length="1246" mass="137627">MTNSGTGDSEGQFLALAIANFVPDHSHLHSSCSVLAGSSTAASSSCSCPCSALPIYVGDQLRVICSHGQWCYGLKVGDGAKVAGQQQQQRGIFPRSHVKPFRKKRQKTTGGTSGRGSDEAMELVVEITETAKAWWRSTKALYGAVNSTKTSCDEHIGRIRELMALRRRLRSGTVPTEELRELRLAIARLLDAGNAALHLPMHIRDYAGRAILTDELSIIASYKLHEEANARVVSQQSPHTVSPVAGDTVLVDKLLAQPAGQTTADGRSILLTLEHPQQQIASGAVELVLGLGRKAKGSTRPISEPLTIFLGGKMAKCRSSRALFVGLSENDVGDEHNGLTLWVTAIRVGPLPGTGTLGKSGTGEDVRQFYAYGQLDISELCGDMAEKEQREFTLTMHKRPEAALPAICRQFPAGSSAAVPYLAAANSATPGGGCAGDKFYLKASVQQLSRTTSPVCKDVQILRMLKGGDCADGAEDEGRNEVFIWLRSADLHGVGKSEKTVEASISVVDEEGVFQPEAIEVVSPEGVRHQSSFRCRVWFSEDRPKLNELIKVRLPKGEVRNLHLQILFYNKLSGIDKKLSIPAAGPFALAFLRLINNFVLCAEDEDELVVYKVEKRLPTSSSSSKSMSNDSDGTRPISVAYLALWATRKEIRPRALSIGGGTMTRHESLCQLGISNGGGPYTLQNDKSNGVQFVSFVNSTLHTTNATLLQIMRWNDNEQLLSQRMHELCLALSDDQQRHNDWSRELCKFLPTVLDALFQIGAAIPLLQRGVFDTLAYICRFCEQSPQFKMDLEQYIQRMHFPKAYTFLLHHIIWYIENESEGSGGTLCHSSSSTCHDKLLAVLSSLSPLIQLALSSKRCAEMIENSTEEPPRAECSSKQLFKQYMDKLLAAIRRLLTSPGRRVTCQNMALRHLESSIVRPMASDGIYEPIELAKYALEVMDSLSEGVQMSQKLHFIGQLIESELFFNVECRRLLLCRCLDELVGRMPPHVRGEEACGGQFIHRTRSRSNCSVGTFAASGDDSSSTNISMLESVQQSARILPNWVTLLGDPTHQRTLHALLLEFLDKFSAQHFDAYFRSLSNQLERLDTLSEMLHMFRDLLVRCPVPAEWCQLRRAHLRLFVKHLRLAAALCQRDFGTPAHFDAAIWCESILSCITLAKCAGSTPNAGDDNGTKSNKDEDYDLMECDGQIETTVFKAADEENLRKYSTEILRSLWFSLLPESKCQLMPHVTGPLLEVGKSFYNNLIV</sequence>
<evidence type="ECO:0000313" key="7">
    <source>
        <dbReference type="WBParaSite" id="GPLIN_000734300"/>
    </source>
</evidence>
<dbReference type="InterPro" id="IPR056372">
    <property type="entry name" value="TPR_DOCK"/>
</dbReference>
<dbReference type="InterPro" id="IPR026791">
    <property type="entry name" value="DOCK"/>
</dbReference>
<accession>A0A183C399</accession>
<dbReference type="Proteomes" id="UP000050741">
    <property type="component" value="Unassembled WGS sequence"/>
</dbReference>
<dbReference type="InterPro" id="IPR042455">
    <property type="entry name" value="DOCK_N_sub1"/>
</dbReference>
<dbReference type="Gene3D" id="2.60.40.150">
    <property type="entry name" value="C2 domain"/>
    <property type="match status" value="1"/>
</dbReference>
<comment type="subcellular location">
    <subcellularLocation>
        <location evidence="1">Cytoplasm</location>
    </subcellularLocation>
</comment>
<dbReference type="GO" id="GO:0005737">
    <property type="term" value="C:cytoplasm"/>
    <property type="evidence" value="ECO:0007669"/>
    <property type="project" value="UniProtKB-SubCell"/>
</dbReference>
<dbReference type="Pfam" id="PF16172">
    <property type="entry name" value="DOCK_N"/>
    <property type="match status" value="1"/>
</dbReference>
<dbReference type="PANTHER" id="PTHR45653">
    <property type="entry name" value="DEDICATOR OF CYTOKINESIS"/>
    <property type="match status" value="1"/>
</dbReference>
<dbReference type="GO" id="GO:0016477">
    <property type="term" value="P:cell migration"/>
    <property type="evidence" value="ECO:0007669"/>
    <property type="project" value="TreeGrafter"/>
</dbReference>
<reference evidence="7" key="3">
    <citation type="submission" date="2016-06" db="UniProtKB">
        <authorList>
            <consortium name="WormBaseParasite"/>
        </authorList>
    </citation>
    <scope>IDENTIFICATION</scope>
</reference>
<dbReference type="Pfam" id="PF14429">
    <property type="entry name" value="DOCK-C2"/>
    <property type="match status" value="1"/>
</dbReference>
<comment type="similarity">
    <text evidence="3">Belongs to the DOCK family.</text>
</comment>
<protein>
    <submittedName>
        <fullName evidence="7">C2 DOCK-type domain-containing protein</fullName>
    </submittedName>
</protein>
<evidence type="ECO:0000256" key="1">
    <source>
        <dbReference type="ARBA" id="ARBA00004496"/>
    </source>
</evidence>
<dbReference type="InterPro" id="IPR027007">
    <property type="entry name" value="C2_DOCK-type_domain"/>
</dbReference>
<dbReference type="WBParaSite" id="GPLIN_000734300">
    <property type="protein sequence ID" value="GPLIN_000734300"/>
    <property type="gene ID" value="GPLIN_000734300"/>
</dbReference>
<evidence type="ECO:0000256" key="2">
    <source>
        <dbReference type="ARBA" id="ARBA00022490"/>
    </source>
</evidence>
<feature type="compositionally biased region" description="Basic residues" evidence="4">
    <location>
        <begin position="96"/>
        <end position="107"/>
    </location>
</feature>
<evidence type="ECO:0000313" key="6">
    <source>
        <dbReference type="Proteomes" id="UP000050741"/>
    </source>
</evidence>
<organism evidence="6 7">
    <name type="scientific">Globodera pallida</name>
    <name type="common">Potato cyst nematode worm</name>
    <name type="synonym">Heterodera pallida</name>
    <dbReference type="NCBI Taxonomy" id="36090"/>
    <lineage>
        <taxon>Eukaryota</taxon>
        <taxon>Metazoa</taxon>
        <taxon>Ecdysozoa</taxon>
        <taxon>Nematoda</taxon>
        <taxon>Chromadorea</taxon>
        <taxon>Rhabditida</taxon>
        <taxon>Tylenchina</taxon>
        <taxon>Tylenchomorpha</taxon>
        <taxon>Tylenchoidea</taxon>
        <taxon>Heteroderidae</taxon>
        <taxon>Heteroderinae</taxon>
        <taxon>Globodera</taxon>
    </lineage>
</organism>
<reference evidence="6" key="1">
    <citation type="submission" date="2013-12" db="EMBL/GenBank/DDBJ databases">
        <authorList>
            <person name="Aslett M."/>
        </authorList>
    </citation>
    <scope>NUCLEOTIDE SEQUENCE [LARGE SCALE GENOMIC DNA]</scope>
    <source>
        <strain evidence="6">Lindley</strain>
    </source>
</reference>
<reference evidence="6" key="2">
    <citation type="submission" date="2014-05" db="EMBL/GenBank/DDBJ databases">
        <title>The genome and life-stage specific transcriptomes of Globodera pallida elucidate key aspects of plant parasitism by a cyst nematode.</title>
        <authorList>
            <person name="Cotton J.A."/>
            <person name="Lilley C.J."/>
            <person name="Jones L.M."/>
            <person name="Kikuchi T."/>
            <person name="Reid A.J."/>
            <person name="Thorpe P."/>
            <person name="Tsai I.J."/>
            <person name="Beasley H."/>
            <person name="Blok V."/>
            <person name="Cock P.J.A."/>
            <person name="Van den Akker S.E."/>
            <person name="Holroyd N."/>
            <person name="Hunt M."/>
            <person name="Mantelin S."/>
            <person name="Naghra H."/>
            <person name="Pain A."/>
            <person name="Palomares-Rius J.E."/>
            <person name="Zarowiecki M."/>
            <person name="Berriman M."/>
            <person name="Jones J.T."/>
            <person name="Urwin P.E."/>
        </authorList>
    </citation>
    <scope>NUCLEOTIDE SEQUENCE [LARGE SCALE GENOMIC DNA]</scope>
    <source>
        <strain evidence="6">Lindley</strain>
    </source>
</reference>
<feature type="region of interest" description="Disordered" evidence="4">
    <location>
        <begin position="94"/>
        <end position="117"/>
    </location>
</feature>
<keyword evidence="2" id="KW-0963">Cytoplasm</keyword>
<dbReference type="Gene3D" id="1.20.1270.350">
    <property type="entry name" value="Dedicator of cytokinesis N-terminal subdomain"/>
    <property type="match status" value="1"/>
</dbReference>
<evidence type="ECO:0000259" key="5">
    <source>
        <dbReference type="PROSITE" id="PS51650"/>
    </source>
</evidence>
<dbReference type="PANTHER" id="PTHR45653:SF10">
    <property type="entry name" value="MYOBLAST CITY, ISOFORM B"/>
    <property type="match status" value="1"/>
</dbReference>
<dbReference type="AlphaFoldDB" id="A0A183C399"/>
<dbReference type="GO" id="GO:0005085">
    <property type="term" value="F:guanyl-nucleotide exchange factor activity"/>
    <property type="evidence" value="ECO:0007669"/>
    <property type="project" value="InterPro"/>
</dbReference>
<dbReference type="GO" id="GO:0007264">
    <property type="term" value="P:small GTPase-mediated signal transduction"/>
    <property type="evidence" value="ECO:0007669"/>
    <property type="project" value="InterPro"/>
</dbReference>
<evidence type="ECO:0000256" key="3">
    <source>
        <dbReference type="PROSITE-ProRule" id="PRU00983"/>
    </source>
</evidence>
<name>A0A183C399_GLOPA</name>
<dbReference type="PROSITE" id="PS51650">
    <property type="entry name" value="C2_DOCK"/>
    <property type="match status" value="1"/>
</dbReference>
<dbReference type="GO" id="GO:0007520">
    <property type="term" value="P:myoblast fusion"/>
    <property type="evidence" value="ECO:0007669"/>
    <property type="project" value="TreeGrafter"/>
</dbReference>
<feature type="domain" description="C2 DOCK-type" evidence="5">
    <location>
        <begin position="479"/>
        <end position="645"/>
    </location>
</feature>
<dbReference type="Pfam" id="PF23554">
    <property type="entry name" value="TPR_DOCK"/>
    <property type="match status" value="1"/>
</dbReference>
<dbReference type="InterPro" id="IPR035892">
    <property type="entry name" value="C2_domain_sf"/>
</dbReference>
<dbReference type="InterPro" id="IPR032376">
    <property type="entry name" value="DOCK_N"/>
</dbReference>
<keyword evidence="6" id="KW-1185">Reference proteome</keyword>
<dbReference type="GO" id="GO:0005886">
    <property type="term" value="C:plasma membrane"/>
    <property type="evidence" value="ECO:0007669"/>
    <property type="project" value="TreeGrafter"/>
</dbReference>
<proteinExistence type="inferred from homology"/>
<dbReference type="GO" id="GO:0031267">
    <property type="term" value="F:small GTPase binding"/>
    <property type="evidence" value="ECO:0007669"/>
    <property type="project" value="TreeGrafter"/>
</dbReference>